<evidence type="ECO:0000259" key="3">
    <source>
        <dbReference type="Pfam" id="PF21117"/>
    </source>
</evidence>
<dbReference type="InterPro" id="IPR019195">
    <property type="entry name" value="ABC_ATPase_put"/>
</dbReference>
<proteinExistence type="predicted"/>
<dbReference type="Pfam" id="PF21117">
    <property type="entry name" value="MRB1590_C"/>
    <property type="match status" value="1"/>
</dbReference>
<name>K2G5Z3_9BACI</name>
<keyword evidence="5" id="KW-1185">Reference proteome</keyword>
<feature type="domain" description="ATPase of the ABC class N-terminal" evidence="2">
    <location>
        <begin position="30"/>
        <end position="189"/>
    </location>
</feature>
<dbReference type="Proteomes" id="UP000011746">
    <property type="component" value="Unassembled WGS sequence"/>
</dbReference>
<organism evidence="4 5">
    <name type="scientific">Salimicrobium jeotgali</name>
    <dbReference type="NCBI Taxonomy" id="1230341"/>
    <lineage>
        <taxon>Bacteria</taxon>
        <taxon>Bacillati</taxon>
        <taxon>Bacillota</taxon>
        <taxon>Bacilli</taxon>
        <taxon>Bacillales</taxon>
        <taxon>Bacillaceae</taxon>
        <taxon>Salimicrobium</taxon>
    </lineage>
</organism>
<comment type="caution">
    <text evidence="4">The sequence shown here is derived from an EMBL/GenBank/DDBJ whole genome shotgun (WGS) entry which is preliminary data.</text>
</comment>
<sequence>MNNEALRFFMIENGYIHIDETDFMKGSVIMQQLKKHLKEIDGKSYKGYKQIQGTYSFRDYKLHIDYVQGDPFAAPSKIRIRVPEAKRSIKKEWTTSRSRRVYTEDTLTRCVSETVKKHKSNVKGSGKSGDVGMDQPGQEVLERTAVMIEQDSTVLCFTVGLPANGRRINGKEAEKLFFEVLPAIVEQSIMSIKDEEIDQACELADQYDAIREEMEKNDWEAFIADGSVLPRESGISQRPMKNAVPFESPEENRVSISLPHRTEPLTGMAIKKGITLIVGGGYHGKSTLLQAIERGVYPHKQGDGREYVITAPDAVKVRAEDGRKVTNVDISSFIKNLPHGTDTSTFTTEDASGSTSQAANVVEALETGAGALLIDEDTSATNFMIRDERMQELVAKEKEPITPFIDKIEQMRDELDVSTILVMGGSGEYFHAADHVIMMDQYIPHDVTARAREIASRYPSERKKEEFSFGSLPARSFLPATIQAQRGKKEKVQSKGMYHIIMGRHDIRMEGLEQLVDASQTRFIADLITHMNKQGMLKKKETLKELVDAIDKQIDAEGLSFAAPFRNQHPGELARPRKFEIAATLNRIRTAKVEDLR</sequence>
<dbReference type="eggNOG" id="COG3044">
    <property type="taxonomic scope" value="Bacteria"/>
</dbReference>
<dbReference type="SUPFAM" id="SSF52540">
    <property type="entry name" value="P-loop containing nucleoside triphosphate hydrolases"/>
    <property type="match status" value="1"/>
</dbReference>
<evidence type="ECO:0008006" key="6">
    <source>
        <dbReference type="Google" id="ProtNLM"/>
    </source>
</evidence>
<dbReference type="Pfam" id="PF09818">
    <property type="entry name" value="ABC_ATPase"/>
    <property type="match status" value="1"/>
</dbReference>
<dbReference type="STRING" id="1230341.AAV35_009835"/>
<dbReference type="PANTHER" id="PTHR38149:SF1">
    <property type="entry name" value="ATPASE"/>
    <property type="match status" value="1"/>
</dbReference>
<reference evidence="4 5" key="1">
    <citation type="journal article" date="2012" name="J. Bacteriol.">
        <title>Draft Genome Sequence of Salimicrobium sp. Strain MJ3, Isolated from Myulchi-Jeot, Korean Fermented Seafood.</title>
        <authorList>
            <person name="Lee S.H."/>
            <person name="Jung J.Y."/>
            <person name="Jeon C.O."/>
        </authorList>
    </citation>
    <scope>NUCLEOTIDE SEQUENCE [LARGE SCALE GENOMIC DNA]</scope>
    <source>
        <strain evidence="4 5">MJ3</strain>
    </source>
</reference>
<dbReference type="InterPro" id="IPR027417">
    <property type="entry name" value="P-loop_NTPase"/>
</dbReference>
<feature type="domain" description="MRB1590-like C-terminal" evidence="3">
    <location>
        <begin position="491"/>
        <end position="593"/>
    </location>
</feature>
<dbReference type="PANTHER" id="PTHR38149">
    <property type="entry name" value="ATPASE"/>
    <property type="match status" value="1"/>
</dbReference>
<dbReference type="AlphaFoldDB" id="K2G5Z3"/>
<dbReference type="PATRIC" id="fig|1230341.3.peg.2483"/>
<evidence type="ECO:0000259" key="2">
    <source>
        <dbReference type="Pfam" id="PF20446"/>
    </source>
</evidence>
<protein>
    <recommendedName>
        <fullName evidence="6">ATPase</fullName>
    </recommendedName>
</protein>
<accession>K2G5Z3</accession>
<evidence type="ECO:0000313" key="4">
    <source>
        <dbReference type="EMBL" id="EKE30613.1"/>
    </source>
</evidence>
<evidence type="ECO:0000313" key="5">
    <source>
        <dbReference type="Proteomes" id="UP000011746"/>
    </source>
</evidence>
<gene>
    <name evidence="4" type="ORF">MJ3_12320</name>
</gene>
<dbReference type="Pfam" id="PF20446">
    <property type="entry name" value="ABC_N"/>
    <property type="match status" value="1"/>
</dbReference>
<dbReference type="EMBL" id="AMPQ01000043">
    <property type="protein sequence ID" value="EKE30613.1"/>
    <property type="molecule type" value="Genomic_DNA"/>
</dbReference>
<evidence type="ECO:0000259" key="1">
    <source>
        <dbReference type="Pfam" id="PF09818"/>
    </source>
</evidence>
<dbReference type="InterPro" id="IPR046833">
    <property type="entry name" value="ABC_N"/>
</dbReference>
<feature type="domain" description="ATPase of the ABC class C-terminal" evidence="1">
    <location>
        <begin position="194"/>
        <end position="466"/>
    </location>
</feature>
<dbReference type="InterPro" id="IPR049069">
    <property type="entry name" value="MRB1590-like_C"/>
</dbReference>
<dbReference type="InterPro" id="IPR046834">
    <property type="entry name" value="ABC_ATPase_C"/>
</dbReference>